<keyword evidence="3" id="KW-1185">Reference proteome</keyword>
<dbReference type="Proteomes" id="UP000315388">
    <property type="component" value="Unassembled WGS sequence"/>
</dbReference>
<evidence type="ECO:0000259" key="1">
    <source>
        <dbReference type="SMART" id="SM00986"/>
    </source>
</evidence>
<dbReference type="RefSeq" id="WP_140905115.1">
    <property type="nucleotide sequence ID" value="NZ_JBHTMD010000007.1"/>
</dbReference>
<name>A0A502BML1_9HYPH</name>
<sequence length="213" mass="24698">MEDMENLDELRQSIRACRICRDTPQYLPPLPHEPNPVCIISNTARIAICGQAPGIRVHNSSLPFNDPSGDRLRQWLGTSREEFYDPSLFAIVPMGFCFPGYDKHGGDLPPRRECRTTWHDRVFEQMPQLELILVVGHYALAYHLPQWRKTSLTQTVQNWRSFMETPDIEGRIILPLPHPSWRNSGWLKRNPWFDAEVVPVLHQKIRELIAPGK</sequence>
<dbReference type="PANTHER" id="PTHR42160">
    <property type="entry name" value="URACIL-DNA GLYCOSYLASE SUPERFAMILY PROTEIN"/>
    <property type="match status" value="1"/>
</dbReference>
<dbReference type="SUPFAM" id="SSF52141">
    <property type="entry name" value="Uracil-DNA glycosylase-like"/>
    <property type="match status" value="1"/>
</dbReference>
<dbReference type="OrthoDB" id="9789139at2"/>
<dbReference type="AlphaFoldDB" id="A0A502BML1"/>
<dbReference type="Gene3D" id="3.40.470.10">
    <property type="entry name" value="Uracil-DNA glycosylase-like domain"/>
    <property type="match status" value="1"/>
</dbReference>
<dbReference type="PANTHER" id="PTHR42160:SF1">
    <property type="entry name" value="URACIL-DNA GLYCOSYLASE SUPERFAMILY PROTEIN"/>
    <property type="match status" value="1"/>
</dbReference>
<dbReference type="Pfam" id="PF03167">
    <property type="entry name" value="UDG"/>
    <property type="match status" value="1"/>
</dbReference>
<dbReference type="EMBL" id="VEWJ01000006">
    <property type="protein sequence ID" value="TPF75140.1"/>
    <property type="molecule type" value="Genomic_DNA"/>
</dbReference>
<dbReference type="InterPro" id="IPR047124">
    <property type="entry name" value="HI_0220.2"/>
</dbReference>
<dbReference type="InterPro" id="IPR005122">
    <property type="entry name" value="Uracil-DNA_glycosylase-like"/>
</dbReference>
<protein>
    <submittedName>
        <fullName evidence="2">Uracil-DNA glycosylase family protein</fullName>
    </submittedName>
</protein>
<comment type="caution">
    <text evidence="2">The sequence shown here is derived from an EMBL/GenBank/DDBJ whole genome shotgun (WGS) entry which is preliminary data.</text>
</comment>
<dbReference type="SMART" id="SM00986">
    <property type="entry name" value="UDG"/>
    <property type="match status" value="1"/>
</dbReference>
<evidence type="ECO:0000313" key="3">
    <source>
        <dbReference type="Proteomes" id="UP000315388"/>
    </source>
</evidence>
<organism evidence="2 3">
    <name type="scientific">Brucella gallinifaecis</name>
    <dbReference type="NCBI Taxonomy" id="215590"/>
    <lineage>
        <taxon>Bacteria</taxon>
        <taxon>Pseudomonadati</taxon>
        <taxon>Pseudomonadota</taxon>
        <taxon>Alphaproteobacteria</taxon>
        <taxon>Hyphomicrobiales</taxon>
        <taxon>Brucellaceae</taxon>
        <taxon>Brucella/Ochrobactrum group</taxon>
        <taxon>Brucella</taxon>
    </lineage>
</organism>
<dbReference type="SMART" id="SM00987">
    <property type="entry name" value="UreE_C"/>
    <property type="match status" value="1"/>
</dbReference>
<dbReference type="InterPro" id="IPR036895">
    <property type="entry name" value="Uracil-DNA_glycosylase-like_sf"/>
</dbReference>
<feature type="domain" description="Uracil-DNA glycosylase-like" evidence="1">
    <location>
        <begin position="37"/>
        <end position="202"/>
    </location>
</feature>
<gene>
    <name evidence="2" type="ORF">FHY56_10475</name>
</gene>
<proteinExistence type="predicted"/>
<accession>A0A502BML1</accession>
<evidence type="ECO:0000313" key="2">
    <source>
        <dbReference type="EMBL" id="TPF75140.1"/>
    </source>
</evidence>
<reference evidence="2 3" key="1">
    <citation type="journal article" date="2003" name="Int. J. Syst. Evol. Microbiol.">
        <title>Towards a standardized format for the description of a novel species (of an established genus): Ochrobactrum gallinifaecis sp. nov.</title>
        <authorList>
            <person name="Kampfer P."/>
            <person name="Buczolits S."/>
            <person name="Albrecht A."/>
            <person name="Busse H.J."/>
            <person name="Stackebrandt E."/>
        </authorList>
    </citation>
    <scope>NUCLEOTIDE SEQUENCE [LARGE SCALE GENOMIC DNA]</scope>
    <source>
        <strain evidence="2 3">ISO 196</strain>
    </source>
</reference>
<dbReference type="CDD" id="cd10033">
    <property type="entry name" value="UDG_like"/>
    <property type="match status" value="1"/>
</dbReference>